<evidence type="ECO:0000256" key="4">
    <source>
        <dbReference type="ARBA" id="ARBA00023163"/>
    </source>
</evidence>
<dbReference type="RefSeq" id="WP_145283196.1">
    <property type="nucleotide sequence ID" value="NZ_CP036291.1"/>
</dbReference>
<dbReference type="OrthoDB" id="271936at2"/>
<evidence type="ECO:0000313" key="8">
    <source>
        <dbReference type="EMBL" id="QDU88359.1"/>
    </source>
</evidence>
<dbReference type="PROSITE" id="PS50110">
    <property type="entry name" value="RESPONSE_REGULATORY"/>
    <property type="match status" value="1"/>
</dbReference>
<protein>
    <submittedName>
        <fullName evidence="8">Transcriptional regulatory protein DegU</fullName>
    </submittedName>
</protein>
<sequence>MAVTLLLVDGHPVVRAGVRALLAGVGIDIVGETDDPDVAVELARSLRPEVVLLEARLPRGSGLDAIGRIKRARSDSAVLMFSGSANPTYAARAHAFGAAGMVSKEASAQELEAAIRKVASGAASWSAEDRRRLSGGLEDRRVQELLETPLTKRENEVLQQLALGLSNREIALALGISYETVKEHVQHLLRKIGVSDRTQAAVWAVRNGLV</sequence>
<dbReference type="GO" id="GO:0000160">
    <property type="term" value="P:phosphorelay signal transduction system"/>
    <property type="evidence" value="ECO:0007669"/>
    <property type="project" value="InterPro"/>
</dbReference>
<dbReference type="PROSITE" id="PS00622">
    <property type="entry name" value="HTH_LUXR_1"/>
    <property type="match status" value="1"/>
</dbReference>
<evidence type="ECO:0000256" key="1">
    <source>
        <dbReference type="ARBA" id="ARBA00022553"/>
    </source>
</evidence>
<dbReference type="SUPFAM" id="SSF46894">
    <property type="entry name" value="C-terminal effector domain of the bipartite response regulators"/>
    <property type="match status" value="1"/>
</dbReference>
<gene>
    <name evidence="8" type="primary">degU</name>
    <name evidence="8" type="ORF">Pla175_17340</name>
</gene>
<evidence type="ECO:0000256" key="5">
    <source>
        <dbReference type="PROSITE-ProRule" id="PRU00169"/>
    </source>
</evidence>
<dbReference type="InterPro" id="IPR058245">
    <property type="entry name" value="NreC/VraR/RcsB-like_REC"/>
</dbReference>
<accession>A0A518DA53</accession>
<feature type="domain" description="Response regulatory" evidence="7">
    <location>
        <begin position="4"/>
        <end position="119"/>
    </location>
</feature>
<dbReference type="AlphaFoldDB" id="A0A518DA53"/>
<dbReference type="PRINTS" id="PR00038">
    <property type="entry name" value="HTHLUXR"/>
</dbReference>
<dbReference type="CDD" id="cd17535">
    <property type="entry name" value="REC_NarL-like"/>
    <property type="match status" value="1"/>
</dbReference>
<dbReference type="SMART" id="SM00421">
    <property type="entry name" value="HTH_LUXR"/>
    <property type="match status" value="1"/>
</dbReference>
<dbReference type="Pfam" id="PF00196">
    <property type="entry name" value="GerE"/>
    <property type="match status" value="1"/>
</dbReference>
<keyword evidence="3" id="KW-0238">DNA-binding</keyword>
<dbReference type="CDD" id="cd06170">
    <property type="entry name" value="LuxR_C_like"/>
    <property type="match status" value="1"/>
</dbReference>
<keyword evidence="1" id="KW-0597">Phosphoprotein</keyword>
<dbReference type="InterPro" id="IPR001789">
    <property type="entry name" value="Sig_transdc_resp-reg_receiver"/>
</dbReference>
<dbReference type="Pfam" id="PF00072">
    <property type="entry name" value="Response_reg"/>
    <property type="match status" value="1"/>
</dbReference>
<dbReference type="KEGG" id="pnd:Pla175_17340"/>
<keyword evidence="2" id="KW-0805">Transcription regulation</keyword>
<reference evidence="8 9" key="1">
    <citation type="submission" date="2019-02" db="EMBL/GenBank/DDBJ databases">
        <title>Deep-cultivation of Planctomycetes and their phenomic and genomic characterization uncovers novel biology.</title>
        <authorList>
            <person name="Wiegand S."/>
            <person name="Jogler M."/>
            <person name="Boedeker C."/>
            <person name="Pinto D."/>
            <person name="Vollmers J."/>
            <person name="Rivas-Marin E."/>
            <person name="Kohn T."/>
            <person name="Peeters S.H."/>
            <person name="Heuer A."/>
            <person name="Rast P."/>
            <person name="Oberbeckmann S."/>
            <person name="Bunk B."/>
            <person name="Jeske O."/>
            <person name="Meyerdierks A."/>
            <person name="Storesund J.E."/>
            <person name="Kallscheuer N."/>
            <person name="Luecker S."/>
            <person name="Lage O.M."/>
            <person name="Pohl T."/>
            <person name="Merkel B.J."/>
            <person name="Hornburger P."/>
            <person name="Mueller R.-W."/>
            <person name="Bruemmer F."/>
            <person name="Labrenz M."/>
            <person name="Spormann A.M."/>
            <person name="Op den Camp H."/>
            <person name="Overmann J."/>
            <person name="Amann R."/>
            <person name="Jetten M.S.M."/>
            <person name="Mascher T."/>
            <person name="Medema M.H."/>
            <person name="Devos D.P."/>
            <person name="Kaster A.-K."/>
            <person name="Ovreas L."/>
            <person name="Rohde M."/>
            <person name="Galperin M.Y."/>
            <person name="Jogler C."/>
        </authorList>
    </citation>
    <scope>NUCLEOTIDE SEQUENCE [LARGE SCALE GENOMIC DNA]</scope>
    <source>
        <strain evidence="8 9">Pla175</strain>
    </source>
</reference>
<dbReference type="SUPFAM" id="SSF52172">
    <property type="entry name" value="CheY-like"/>
    <property type="match status" value="1"/>
</dbReference>
<organism evidence="8 9">
    <name type="scientific">Pirellulimonas nuda</name>
    <dbReference type="NCBI Taxonomy" id="2528009"/>
    <lineage>
        <taxon>Bacteria</taxon>
        <taxon>Pseudomonadati</taxon>
        <taxon>Planctomycetota</taxon>
        <taxon>Planctomycetia</taxon>
        <taxon>Pirellulales</taxon>
        <taxon>Lacipirellulaceae</taxon>
        <taxon>Pirellulimonas</taxon>
    </lineage>
</organism>
<evidence type="ECO:0000256" key="2">
    <source>
        <dbReference type="ARBA" id="ARBA00023015"/>
    </source>
</evidence>
<dbReference type="InterPro" id="IPR039420">
    <property type="entry name" value="WalR-like"/>
</dbReference>
<name>A0A518DA53_9BACT</name>
<evidence type="ECO:0000259" key="7">
    <source>
        <dbReference type="PROSITE" id="PS50110"/>
    </source>
</evidence>
<dbReference type="InterPro" id="IPR011006">
    <property type="entry name" value="CheY-like_superfamily"/>
</dbReference>
<dbReference type="PROSITE" id="PS50043">
    <property type="entry name" value="HTH_LUXR_2"/>
    <property type="match status" value="1"/>
</dbReference>
<dbReference type="FunFam" id="1.10.10.10:FF:000153">
    <property type="entry name" value="LuxR family transcriptional regulator"/>
    <property type="match status" value="1"/>
</dbReference>
<proteinExistence type="predicted"/>
<dbReference type="GO" id="GO:0003677">
    <property type="term" value="F:DNA binding"/>
    <property type="evidence" value="ECO:0007669"/>
    <property type="project" value="UniProtKB-KW"/>
</dbReference>
<dbReference type="EMBL" id="CP036291">
    <property type="protein sequence ID" value="QDU88359.1"/>
    <property type="molecule type" value="Genomic_DNA"/>
</dbReference>
<keyword evidence="9" id="KW-1185">Reference proteome</keyword>
<evidence type="ECO:0000313" key="9">
    <source>
        <dbReference type="Proteomes" id="UP000317429"/>
    </source>
</evidence>
<evidence type="ECO:0000259" key="6">
    <source>
        <dbReference type="PROSITE" id="PS50043"/>
    </source>
</evidence>
<dbReference type="GO" id="GO:0006355">
    <property type="term" value="P:regulation of DNA-templated transcription"/>
    <property type="evidence" value="ECO:0007669"/>
    <property type="project" value="InterPro"/>
</dbReference>
<feature type="domain" description="HTH luxR-type" evidence="6">
    <location>
        <begin position="142"/>
        <end position="208"/>
    </location>
</feature>
<dbReference type="InterPro" id="IPR016032">
    <property type="entry name" value="Sig_transdc_resp-reg_C-effctor"/>
</dbReference>
<dbReference type="PANTHER" id="PTHR43214">
    <property type="entry name" value="TWO-COMPONENT RESPONSE REGULATOR"/>
    <property type="match status" value="1"/>
</dbReference>
<dbReference type="SMART" id="SM00448">
    <property type="entry name" value="REC"/>
    <property type="match status" value="1"/>
</dbReference>
<evidence type="ECO:0000256" key="3">
    <source>
        <dbReference type="ARBA" id="ARBA00023125"/>
    </source>
</evidence>
<keyword evidence="4" id="KW-0804">Transcription</keyword>
<dbReference type="Proteomes" id="UP000317429">
    <property type="component" value="Chromosome"/>
</dbReference>
<comment type="caution">
    <text evidence="5">Lacks conserved residue(s) required for the propagation of feature annotation.</text>
</comment>
<dbReference type="Gene3D" id="3.40.50.2300">
    <property type="match status" value="1"/>
</dbReference>
<dbReference type="InterPro" id="IPR000792">
    <property type="entry name" value="Tscrpt_reg_LuxR_C"/>
</dbReference>